<accession>A0A7W7W226</accession>
<keyword evidence="1" id="KW-1133">Transmembrane helix</keyword>
<protein>
    <recommendedName>
        <fullName evidence="4">DUF4190 domain-containing protein</fullName>
    </recommendedName>
</protein>
<dbReference type="AlphaFoldDB" id="A0A7W7W226"/>
<keyword evidence="1" id="KW-0812">Transmembrane</keyword>
<reference evidence="2 3" key="1">
    <citation type="submission" date="2020-08" db="EMBL/GenBank/DDBJ databases">
        <title>Sequencing the genomes of 1000 actinobacteria strains.</title>
        <authorList>
            <person name="Klenk H.-P."/>
        </authorList>
    </citation>
    <scope>NUCLEOTIDE SEQUENCE [LARGE SCALE GENOMIC DNA]</scope>
    <source>
        <strain evidence="2 3">DSM 102030</strain>
    </source>
</reference>
<gene>
    <name evidence="2" type="ORF">F4561_002392</name>
</gene>
<evidence type="ECO:0000313" key="2">
    <source>
        <dbReference type="EMBL" id="MBB4931572.1"/>
    </source>
</evidence>
<sequence length="87" mass="9416">MGRPANQGNAIAALIVSALMLCLCWLFALPAVILSIIGMVQVNSNPKASRGCTLAAWILVAVAAVAGILYWMWYGWALSPSSYDYYY</sequence>
<evidence type="ECO:0000256" key="1">
    <source>
        <dbReference type="SAM" id="Phobius"/>
    </source>
</evidence>
<dbReference type="EMBL" id="JACHJT010000001">
    <property type="protein sequence ID" value="MBB4931572.1"/>
    <property type="molecule type" value="Genomic_DNA"/>
</dbReference>
<evidence type="ECO:0008006" key="4">
    <source>
        <dbReference type="Google" id="ProtNLM"/>
    </source>
</evidence>
<dbReference type="RefSeq" id="WP_184577921.1">
    <property type="nucleotide sequence ID" value="NZ_JACHJT010000001.1"/>
</dbReference>
<keyword evidence="3" id="KW-1185">Reference proteome</keyword>
<dbReference type="Proteomes" id="UP000523007">
    <property type="component" value="Unassembled WGS sequence"/>
</dbReference>
<comment type="caution">
    <text evidence="2">The sequence shown here is derived from an EMBL/GenBank/DDBJ whole genome shotgun (WGS) entry which is preliminary data.</text>
</comment>
<keyword evidence="1" id="KW-0472">Membrane</keyword>
<feature type="transmembrane region" description="Helical" evidence="1">
    <location>
        <begin position="52"/>
        <end position="73"/>
    </location>
</feature>
<evidence type="ECO:0000313" key="3">
    <source>
        <dbReference type="Proteomes" id="UP000523007"/>
    </source>
</evidence>
<feature type="transmembrane region" description="Helical" evidence="1">
    <location>
        <begin position="12"/>
        <end position="40"/>
    </location>
</feature>
<organism evidence="2 3">
    <name type="scientific">Lipingzhangella halophila</name>
    <dbReference type="NCBI Taxonomy" id="1783352"/>
    <lineage>
        <taxon>Bacteria</taxon>
        <taxon>Bacillati</taxon>
        <taxon>Actinomycetota</taxon>
        <taxon>Actinomycetes</taxon>
        <taxon>Streptosporangiales</taxon>
        <taxon>Nocardiopsidaceae</taxon>
        <taxon>Lipingzhangella</taxon>
    </lineage>
</organism>
<proteinExistence type="predicted"/>
<name>A0A7W7W226_9ACTN</name>